<dbReference type="AlphaFoldDB" id="A0A379G147"/>
<dbReference type="Proteomes" id="UP000255129">
    <property type="component" value="Unassembled WGS sequence"/>
</dbReference>
<dbReference type="InterPro" id="IPR004509">
    <property type="entry name" value="Competence_ComEA_HhH"/>
</dbReference>
<dbReference type="PANTHER" id="PTHR21180:SF32">
    <property type="entry name" value="ENDONUCLEASE_EXONUCLEASE_PHOSPHATASE FAMILY DOMAIN-CONTAINING PROTEIN 1"/>
    <property type="match status" value="1"/>
</dbReference>
<dbReference type="OrthoDB" id="7510573at2"/>
<accession>A0A379G147</accession>
<dbReference type="Pfam" id="PF12836">
    <property type="entry name" value="HHH_3"/>
    <property type="match status" value="1"/>
</dbReference>
<dbReference type="RefSeq" id="WP_006815749.1">
    <property type="nucleotide sequence ID" value="NZ_AP018946.1"/>
</dbReference>
<proteinExistence type="predicted"/>
<dbReference type="GO" id="GO:0015627">
    <property type="term" value="C:type II protein secretion system complex"/>
    <property type="evidence" value="ECO:0007669"/>
    <property type="project" value="TreeGrafter"/>
</dbReference>
<dbReference type="EMBL" id="UGUA01000002">
    <property type="protein sequence ID" value="SUC34592.1"/>
    <property type="molecule type" value="Genomic_DNA"/>
</dbReference>
<gene>
    <name evidence="1" type="ORF">NCTC12026_00938</name>
</gene>
<dbReference type="Gene3D" id="1.10.150.280">
    <property type="entry name" value="AF1531-like domain"/>
    <property type="match status" value="1"/>
</dbReference>
<dbReference type="InterPro" id="IPR051675">
    <property type="entry name" value="Endo/Exo/Phosphatase_dom_1"/>
</dbReference>
<organism evidence="1 2">
    <name type="scientific">Providencia rustigianii</name>
    <dbReference type="NCBI Taxonomy" id="158850"/>
    <lineage>
        <taxon>Bacteria</taxon>
        <taxon>Pseudomonadati</taxon>
        <taxon>Pseudomonadota</taxon>
        <taxon>Gammaproteobacteria</taxon>
        <taxon>Enterobacterales</taxon>
        <taxon>Morganellaceae</taxon>
        <taxon>Providencia</taxon>
    </lineage>
</organism>
<sequence length="123" mass="13442">MKWNKNIKQGLGTLFMAAMLYSTSGATFAKKIEPEKSVVAVTQPKEMIETKPATGLVSPEQVNINQASAEELAKILSGIGKQKAQAIVEYREKYGAFNSIENILEVQGIGPAFLEKNRSKLVL</sequence>
<dbReference type="NCBIfam" id="TIGR00426">
    <property type="entry name" value="competence protein ComEA helix-hairpin-helix repeat region"/>
    <property type="match status" value="1"/>
</dbReference>
<dbReference type="PANTHER" id="PTHR21180">
    <property type="entry name" value="ENDONUCLEASE/EXONUCLEASE/PHOSPHATASE FAMILY DOMAIN-CONTAINING PROTEIN 1"/>
    <property type="match status" value="1"/>
</dbReference>
<evidence type="ECO:0000313" key="1">
    <source>
        <dbReference type="EMBL" id="SUC34592.1"/>
    </source>
</evidence>
<reference evidence="1 2" key="1">
    <citation type="submission" date="2018-06" db="EMBL/GenBank/DDBJ databases">
        <authorList>
            <consortium name="Pathogen Informatics"/>
            <person name="Doyle S."/>
        </authorList>
    </citation>
    <scope>NUCLEOTIDE SEQUENCE [LARGE SCALE GENOMIC DNA]</scope>
    <source>
        <strain evidence="1 2">NCTC12026</strain>
    </source>
</reference>
<dbReference type="InterPro" id="IPR010994">
    <property type="entry name" value="RuvA_2-like"/>
</dbReference>
<evidence type="ECO:0000313" key="2">
    <source>
        <dbReference type="Proteomes" id="UP000255129"/>
    </source>
</evidence>
<dbReference type="SUPFAM" id="SSF47781">
    <property type="entry name" value="RuvA domain 2-like"/>
    <property type="match status" value="1"/>
</dbReference>
<protein>
    <submittedName>
        <fullName evidence="1">Competence protein ComEA helix-hairpin-helix repeat region</fullName>
    </submittedName>
</protein>
<name>A0A379G147_9GAMM</name>
<dbReference type="GO" id="GO:0015628">
    <property type="term" value="P:protein secretion by the type II secretion system"/>
    <property type="evidence" value="ECO:0007669"/>
    <property type="project" value="TreeGrafter"/>
</dbReference>